<dbReference type="VEuPathDB" id="TriTrypDB:LpyrH10_03_4480"/>
<dbReference type="PANTHER" id="PTHR11825">
    <property type="entry name" value="SUBGROUP IIII AMINOTRANSFERASE"/>
    <property type="match status" value="1"/>
</dbReference>
<dbReference type="EMBL" id="LGTL01000003">
    <property type="protein sequence ID" value="KPA84260.1"/>
    <property type="molecule type" value="Genomic_DNA"/>
</dbReference>
<accession>A0A0M9G7I2</accession>
<dbReference type="InterPro" id="IPR005786">
    <property type="entry name" value="B_amino_transII"/>
</dbReference>
<evidence type="ECO:0000256" key="11">
    <source>
        <dbReference type="RuleBase" id="RU004517"/>
    </source>
</evidence>
<comment type="cofactor">
    <cofactor evidence="1 10">
        <name>pyridoxal 5'-phosphate</name>
        <dbReference type="ChEBI" id="CHEBI:597326"/>
    </cofactor>
</comment>
<dbReference type="GO" id="GO:0009082">
    <property type="term" value="P:branched-chain amino acid biosynthetic process"/>
    <property type="evidence" value="ECO:0007669"/>
    <property type="project" value="UniProtKB-KW"/>
</dbReference>
<keyword evidence="3 11" id="KW-0032">Aminotransferase</keyword>
<dbReference type="PROSITE" id="PS00770">
    <property type="entry name" value="AA_TRANSFER_CLASS_4"/>
    <property type="match status" value="1"/>
</dbReference>
<keyword evidence="6 10" id="KW-0663">Pyridoxal phosphate</keyword>
<dbReference type="GO" id="GO:0052656">
    <property type="term" value="F:L-isoleucine-2-oxoglutarate transaminase activity"/>
    <property type="evidence" value="ECO:0007669"/>
    <property type="project" value="RHEA"/>
</dbReference>
<dbReference type="RefSeq" id="XP_015662699.1">
    <property type="nucleotide sequence ID" value="XM_015799221.1"/>
</dbReference>
<reference evidence="12 13" key="1">
    <citation type="submission" date="2015-07" db="EMBL/GenBank/DDBJ databases">
        <title>High-quality genome of monoxenous trypanosomatid Leptomonas pyrrhocoris.</title>
        <authorList>
            <person name="Flegontov P."/>
            <person name="Butenko A."/>
            <person name="Firsov S."/>
            <person name="Vlcek C."/>
            <person name="Logacheva M.D."/>
            <person name="Field M."/>
            <person name="Filatov D."/>
            <person name="Flegontova O."/>
            <person name="Gerasimov E."/>
            <person name="Jackson A.P."/>
            <person name="Kelly S."/>
            <person name="Opperdoes F."/>
            <person name="O'Reilly A."/>
            <person name="Votypka J."/>
            <person name="Yurchenko V."/>
            <person name="Lukes J."/>
        </authorList>
    </citation>
    <scope>NUCLEOTIDE SEQUENCE [LARGE SCALE GENOMIC DNA]</scope>
    <source>
        <strain evidence="12">H10</strain>
    </source>
</reference>
<sequence length="397" mass="43533">MFLSRRGLSKLVGSAPASFTASALTKTLVANPPPLPPMKGVAFGTVFTPHMVIIDYADGKWGAPQIVPFANFSLPPQTSCFHYATECFEGMKAYADIADIEKVAKGEKLTKQHIRLFRPDKNVARLQDSMHTLCMPPFDATELVKVIEEFVRTERDYVPKEFGYSLYLRPTAIGTAETLSVVPSSSVRLFVIASPVGPYYPPPEGESGSAAIKPVKLLVEEKHKRAWPGGTGGSKLGANYAGPMLAQEEAHERGYDQVLWLGAKDEVQEVGSMNFFTLWKTKAGKTELITAPLDGTILPGVTRASILELARGWGEFEVSERSYFVQELVEALQEGRVIECFGCGTAAIVSPVNLLAYRGKEYAVPCPENSITRRFLHEILDIQYGKTPSPWSVEVIA</sequence>
<evidence type="ECO:0000256" key="7">
    <source>
        <dbReference type="ARBA" id="ARBA00023304"/>
    </source>
</evidence>
<evidence type="ECO:0000256" key="9">
    <source>
        <dbReference type="RuleBase" id="RU004106"/>
    </source>
</evidence>
<dbReference type="FunFam" id="3.20.10.10:FF:000004">
    <property type="entry name" value="Branched-chain-amino-acid aminotransferase"/>
    <property type="match status" value="1"/>
</dbReference>
<evidence type="ECO:0000256" key="8">
    <source>
        <dbReference type="PIRSR" id="PIRSR006468-1"/>
    </source>
</evidence>
<dbReference type="Proteomes" id="UP000037923">
    <property type="component" value="Unassembled WGS sequence"/>
</dbReference>
<gene>
    <name evidence="12" type="ORF">ABB37_02297</name>
</gene>
<evidence type="ECO:0000256" key="4">
    <source>
        <dbReference type="ARBA" id="ARBA00022605"/>
    </source>
</evidence>
<dbReference type="NCBIfam" id="TIGR01123">
    <property type="entry name" value="ilvE_II"/>
    <property type="match status" value="1"/>
</dbReference>
<comment type="similarity">
    <text evidence="2 9">Belongs to the class-IV pyridoxal-phosphate-dependent aminotransferase family.</text>
</comment>
<keyword evidence="13" id="KW-1185">Reference proteome</keyword>
<dbReference type="CDD" id="cd01557">
    <property type="entry name" value="BCAT_beta_family"/>
    <property type="match status" value="1"/>
</dbReference>
<dbReference type="PIRSF" id="PIRSF006468">
    <property type="entry name" value="BCAT1"/>
    <property type="match status" value="1"/>
</dbReference>
<dbReference type="InterPro" id="IPR043131">
    <property type="entry name" value="BCAT-like_N"/>
</dbReference>
<keyword evidence="4 11" id="KW-0028">Amino-acid biosynthesis</keyword>
<dbReference type="InterPro" id="IPR018300">
    <property type="entry name" value="Aminotrans_IV_CS"/>
</dbReference>
<keyword evidence="7 11" id="KW-0100">Branched-chain amino acid biosynthesis</keyword>
<feature type="modified residue" description="N6-(pyridoxal phosphate)lysine" evidence="8">
    <location>
        <position position="235"/>
    </location>
</feature>
<dbReference type="OMA" id="ICTDHMV"/>
<dbReference type="SUPFAM" id="SSF56752">
    <property type="entry name" value="D-aminoacid aminotransferase-like PLP-dependent enzymes"/>
    <property type="match status" value="1"/>
</dbReference>
<dbReference type="GO" id="GO:0052655">
    <property type="term" value="F:L-valine-2-oxoglutarate transaminase activity"/>
    <property type="evidence" value="ECO:0007669"/>
    <property type="project" value="RHEA"/>
</dbReference>
<dbReference type="EC" id="2.6.1.42" evidence="11"/>
<dbReference type="InterPro" id="IPR043132">
    <property type="entry name" value="BCAT-like_C"/>
</dbReference>
<dbReference type="InterPro" id="IPR001544">
    <property type="entry name" value="Aminotrans_IV"/>
</dbReference>
<dbReference type="Pfam" id="PF01063">
    <property type="entry name" value="Aminotran_4"/>
    <property type="match status" value="1"/>
</dbReference>
<dbReference type="Gene3D" id="3.30.470.10">
    <property type="match status" value="1"/>
</dbReference>
<dbReference type="NCBIfam" id="NF009897">
    <property type="entry name" value="PRK13357.1"/>
    <property type="match status" value="1"/>
</dbReference>
<dbReference type="GeneID" id="26902592"/>
<evidence type="ECO:0000313" key="13">
    <source>
        <dbReference type="Proteomes" id="UP000037923"/>
    </source>
</evidence>
<dbReference type="InterPro" id="IPR036038">
    <property type="entry name" value="Aminotransferase-like"/>
</dbReference>
<organism evidence="12 13">
    <name type="scientific">Leptomonas pyrrhocoris</name>
    <name type="common">Firebug parasite</name>
    <dbReference type="NCBI Taxonomy" id="157538"/>
    <lineage>
        <taxon>Eukaryota</taxon>
        <taxon>Discoba</taxon>
        <taxon>Euglenozoa</taxon>
        <taxon>Kinetoplastea</taxon>
        <taxon>Metakinetoplastina</taxon>
        <taxon>Trypanosomatida</taxon>
        <taxon>Trypanosomatidae</taxon>
        <taxon>Leishmaniinae</taxon>
        <taxon>Leptomonas</taxon>
    </lineage>
</organism>
<comment type="caution">
    <text evidence="12">The sequence shown here is derived from an EMBL/GenBank/DDBJ whole genome shotgun (WGS) entry which is preliminary data.</text>
</comment>
<evidence type="ECO:0000256" key="5">
    <source>
        <dbReference type="ARBA" id="ARBA00022679"/>
    </source>
</evidence>
<keyword evidence="5 11" id="KW-0808">Transferase</keyword>
<comment type="catalytic activity">
    <reaction evidence="11">
        <text>L-valine + 2-oxoglutarate = 3-methyl-2-oxobutanoate + L-glutamate</text>
        <dbReference type="Rhea" id="RHEA:24813"/>
        <dbReference type="ChEBI" id="CHEBI:11851"/>
        <dbReference type="ChEBI" id="CHEBI:16810"/>
        <dbReference type="ChEBI" id="CHEBI:29985"/>
        <dbReference type="ChEBI" id="CHEBI:57762"/>
        <dbReference type="EC" id="2.6.1.42"/>
    </reaction>
</comment>
<comment type="catalytic activity">
    <reaction evidence="11">
        <text>L-leucine + 2-oxoglutarate = 4-methyl-2-oxopentanoate + L-glutamate</text>
        <dbReference type="Rhea" id="RHEA:18321"/>
        <dbReference type="ChEBI" id="CHEBI:16810"/>
        <dbReference type="ChEBI" id="CHEBI:17865"/>
        <dbReference type="ChEBI" id="CHEBI:29985"/>
        <dbReference type="ChEBI" id="CHEBI:57427"/>
        <dbReference type="EC" id="2.6.1.42"/>
    </reaction>
</comment>
<dbReference type="GO" id="GO:0008652">
    <property type="term" value="P:amino acid biosynthetic process"/>
    <property type="evidence" value="ECO:0007669"/>
    <property type="project" value="UniProtKB-KW"/>
</dbReference>
<comment type="catalytic activity">
    <reaction evidence="11">
        <text>L-isoleucine + 2-oxoglutarate = (S)-3-methyl-2-oxopentanoate + L-glutamate</text>
        <dbReference type="Rhea" id="RHEA:24801"/>
        <dbReference type="ChEBI" id="CHEBI:16810"/>
        <dbReference type="ChEBI" id="CHEBI:29985"/>
        <dbReference type="ChEBI" id="CHEBI:35146"/>
        <dbReference type="ChEBI" id="CHEBI:58045"/>
        <dbReference type="EC" id="2.6.1.42"/>
    </reaction>
</comment>
<proteinExistence type="inferred from homology"/>
<protein>
    <recommendedName>
        <fullName evidence="11">Branched-chain-amino-acid aminotransferase</fullName>
        <ecNumber evidence="11">2.6.1.42</ecNumber>
    </recommendedName>
</protein>
<dbReference type="InterPro" id="IPR033939">
    <property type="entry name" value="BCAT_family"/>
</dbReference>
<evidence type="ECO:0000256" key="2">
    <source>
        <dbReference type="ARBA" id="ARBA00009320"/>
    </source>
</evidence>
<evidence type="ECO:0000256" key="3">
    <source>
        <dbReference type="ARBA" id="ARBA00022576"/>
    </source>
</evidence>
<dbReference type="OrthoDB" id="270718at2759"/>
<dbReference type="PANTHER" id="PTHR11825:SF44">
    <property type="entry name" value="BRANCHED-CHAIN-AMINO-ACID AMINOTRANSFERASE"/>
    <property type="match status" value="1"/>
</dbReference>
<evidence type="ECO:0000313" key="12">
    <source>
        <dbReference type="EMBL" id="KPA84260.1"/>
    </source>
</evidence>
<dbReference type="Gene3D" id="3.20.10.10">
    <property type="entry name" value="D-amino Acid Aminotransferase, subunit A, domain 2"/>
    <property type="match status" value="1"/>
</dbReference>
<evidence type="ECO:0000256" key="1">
    <source>
        <dbReference type="ARBA" id="ARBA00001933"/>
    </source>
</evidence>
<evidence type="ECO:0000256" key="6">
    <source>
        <dbReference type="ARBA" id="ARBA00022898"/>
    </source>
</evidence>
<name>A0A0M9G7I2_LEPPY</name>
<dbReference type="GO" id="GO:0052654">
    <property type="term" value="F:L-leucine-2-oxoglutarate transaminase activity"/>
    <property type="evidence" value="ECO:0007669"/>
    <property type="project" value="RHEA"/>
</dbReference>
<evidence type="ECO:0000256" key="10">
    <source>
        <dbReference type="RuleBase" id="RU004516"/>
    </source>
</evidence>
<dbReference type="AlphaFoldDB" id="A0A0M9G7I2"/>